<dbReference type="Proteomes" id="UP000569329">
    <property type="component" value="Unassembled WGS sequence"/>
</dbReference>
<accession>A0A839DVE9</accession>
<evidence type="ECO:0000313" key="2">
    <source>
        <dbReference type="EMBL" id="MBA8823151.1"/>
    </source>
</evidence>
<proteinExistence type="predicted"/>
<keyword evidence="3" id="KW-1185">Reference proteome</keyword>
<reference evidence="2 3" key="1">
    <citation type="submission" date="2020-07" db="EMBL/GenBank/DDBJ databases">
        <title>Sequencing the genomes of 1000 actinobacteria strains.</title>
        <authorList>
            <person name="Klenk H.-P."/>
        </authorList>
    </citation>
    <scope>NUCLEOTIDE SEQUENCE [LARGE SCALE GENOMIC DNA]</scope>
    <source>
        <strain evidence="2 3">DSM 45975</strain>
    </source>
</reference>
<gene>
    <name evidence="2" type="ORF">FHX42_000480</name>
</gene>
<organism evidence="2 3">
    <name type="scientific">Halosaccharopolyspora lacisalsi</name>
    <dbReference type="NCBI Taxonomy" id="1000566"/>
    <lineage>
        <taxon>Bacteria</taxon>
        <taxon>Bacillati</taxon>
        <taxon>Actinomycetota</taxon>
        <taxon>Actinomycetes</taxon>
        <taxon>Pseudonocardiales</taxon>
        <taxon>Pseudonocardiaceae</taxon>
        <taxon>Halosaccharopolyspora</taxon>
    </lineage>
</organism>
<comment type="caution">
    <text evidence="2">The sequence shown here is derived from an EMBL/GenBank/DDBJ whole genome shotgun (WGS) entry which is preliminary data.</text>
</comment>
<evidence type="ECO:0000256" key="1">
    <source>
        <dbReference type="SAM" id="MobiDB-lite"/>
    </source>
</evidence>
<evidence type="ECO:0000313" key="3">
    <source>
        <dbReference type="Proteomes" id="UP000569329"/>
    </source>
</evidence>
<dbReference type="EMBL" id="JACGWZ010000001">
    <property type="protein sequence ID" value="MBA8823151.1"/>
    <property type="molecule type" value="Genomic_DNA"/>
</dbReference>
<feature type="region of interest" description="Disordered" evidence="1">
    <location>
        <begin position="1"/>
        <end position="66"/>
    </location>
</feature>
<sequence>MTDSIPWWRRNSNRQRAGYRPPVSWSVDHTAETSGRAKWSTKYSEWPPARRNSPRVGSPAPSGAPSNRFACRWKRVTWASMDR</sequence>
<protein>
    <submittedName>
        <fullName evidence="2">Uncharacterized protein</fullName>
    </submittedName>
</protein>
<name>A0A839DVE9_9PSEU</name>
<dbReference type="AlphaFoldDB" id="A0A839DVE9"/>